<accession>A0A1I4T6S8</accession>
<dbReference type="PANTHER" id="PTHR42827:SF1">
    <property type="entry name" value="IRON-SULFUR CLUSTER-BINDING PROTEIN"/>
    <property type="match status" value="1"/>
</dbReference>
<evidence type="ECO:0000313" key="3">
    <source>
        <dbReference type="Proteomes" id="UP000198535"/>
    </source>
</evidence>
<dbReference type="EMBL" id="FOUJ01000004">
    <property type="protein sequence ID" value="SFM72260.1"/>
    <property type="molecule type" value="Genomic_DNA"/>
</dbReference>
<dbReference type="SUPFAM" id="SSF54862">
    <property type="entry name" value="4Fe-4S ferredoxins"/>
    <property type="match status" value="1"/>
</dbReference>
<dbReference type="PROSITE" id="PS00198">
    <property type="entry name" value="4FE4S_FER_1"/>
    <property type="match status" value="1"/>
</dbReference>
<dbReference type="OrthoDB" id="23478at2157"/>
<sequence length="236" mass="26250">MGLQDELNRIALENGVQYFGVADLSGPREFIVDQGGEELSAYPYAISIGIRLMDPIVDKITHRNERSALLNYKHHAYDVINSRLDMTTSILSSHIQDNSYSALPIPASKRIDDERICAQFSHKLAAHMSGLGWIGKSCLLITPDNGPRVRWATILTDAPLQPTGSSMENRCGTCNKCVNICPVNAFTGRNFVESESREMRYDAKKCEEHFKEMENSGQIPVCGLCVYVCPHGKKKG</sequence>
<feature type="domain" description="4Fe-4S ferredoxin-type" evidence="1">
    <location>
        <begin position="162"/>
        <end position="191"/>
    </location>
</feature>
<protein>
    <submittedName>
        <fullName evidence="2">4Fe-4S double cluster binding domain-containing protein</fullName>
    </submittedName>
</protein>
<organism evidence="2 3">
    <name type="scientific">Methanolobus profundi</name>
    <dbReference type="NCBI Taxonomy" id="487685"/>
    <lineage>
        <taxon>Archaea</taxon>
        <taxon>Methanobacteriati</taxon>
        <taxon>Methanobacteriota</taxon>
        <taxon>Stenosarchaea group</taxon>
        <taxon>Methanomicrobia</taxon>
        <taxon>Methanosarcinales</taxon>
        <taxon>Methanosarcinaceae</taxon>
        <taxon>Methanolobus</taxon>
    </lineage>
</organism>
<dbReference type="Pfam" id="PF13484">
    <property type="entry name" value="Fer4_16"/>
    <property type="match status" value="1"/>
</dbReference>
<evidence type="ECO:0000313" key="2">
    <source>
        <dbReference type="EMBL" id="SFM72260.1"/>
    </source>
</evidence>
<keyword evidence="3" id="KW-1185">Reference proteome</keyword>
<dbReference type="InterPro" id="IPR017896">
    <property type="entry name" value="4Fe4S_Fe-S-bd"/>
</dbReference>
<gene>
    <name evidence="2" type="ORF">SAMN04488696_2217</name>
</gene>
<dbReference type="Gene3D" id="3.30.70.20">
    <property type="match status" value="1"/>
</dbReference>
<reference evidence="3" key="1">
    <citation type="submission" date="2016-10" db="EMBL/GenBank/DDBJ databases">
        <authorList>
            <person name="Varghese N."/>
            <person name="Submissions S."/>
        </authorList>
    </citation>
    <scope>NUCLEOTIDE SEQUENCE [LARGE SCALE GENOMIC DNA]</scope>
    <source>
        <strain evidence="3">Mob M</strain>
    </source>
</reference>
<dbReference type="Proteomes" id="UP000198535">
    <property type="component" value="Unassembled WGS sequence"/>
</dbReference>
<dbReference type="PROSITE" id="PS51379">
    <property type="entry name" value="4FE4S_FER_2"/>
    <property type="match status" value="1"/>
</dbReference>
<dbReference type="AlphaFoldDB" id="A0A1I4T6S8"/>
<evidence type="ECO:0000259" key="1">
    <source>
        <dbReference type="PROSITE" id="PS51379"/>
    </source>
</evidence>
<proteinExistence type="predicted"/>
<name>A0A1I4T6S8_9EURY</name>
<dbReference type="GO" id="GO:0016491">
    <property type="term" value="F:oxidoreductase activity"/>
    <property type="evidence" value="ECO:0007669"/>
    <property type="project" value="UniProtKB-ARBA"/>
</dbReference>
<dbReference type="RefSeq" id="WP_091936850.1">
    <property type="nucleotide sequence ID" value="NZ_FOUJ01000004.1"/>
</dbReference>
<dbReference type="PANTHER" id="PTHR42827">
    <property type="entry name" value="IRON-SULFUR CLUSTER-BINDING PROTEIN-RELATED"/>
    <property type="match status" value="1"/>
</dbReference>
<dbReference type="InterPro" id="IPR017900">
    <property type="entry name" value="4Fe4S_Fe_S_CS"/>
</dbReference>
<dbReference type="STRING" id="487685.SAMN04488696_2217"/>